<dbReference type="InterPro" id="IPR016181">
    <property type="entry name" value="Acyl_CoA_acyltransferase"/>
</dbReference>
<dbReference type="EMBL" id="JACGWZ010000003">
    <property type="protein sequence ID" value="MBA8825464.1"/>
    <property type="molecule type" value="Genomic_DNA"/>
</dbReference>
<dbReference type="InterPro" id="IPR000182">
    <property type="entry name" value="GNAT_dom"/>
</dbReference>
<evidence type="ECO:0000313" key="3">
    <source>
        <dbReference type="EMBL" id="MBA8825464.1"/>
    </source>
</evidence>
<reference evidence="3 4" key="1">
    <citation type="submission" date="2020-07" db="EMBL/GenBank/DDBJ databases">
        <title>Sequencing the genomes of 1000 actinobacteria strains.</title>
        <authorList>
            <person name="Klenk H.-P."/>
        </authorList>
    </citation>
    <scope>NUCLEOTIDE SEQUENCE [LARGE SCALE GENOMIC DNA]</scope>
    <source>
        <strain evidence="3 4">DSM 45975</strain>
    </source>
</reference>
<feature type="region of interest" description="Disordered" evidence="1">
    <location>
        <begin position="183"/>
        <end position="205"/>
    </location>
</feature>
<accession>A0A839DVE5</accession>
<dbReference type="PANTHER" id="PTHR13170">
    <property type="entry name" value="O-GLCNACASE"/>
    <property type="match status" value="1"/>
</dbReference>
<dbReference type="GO" id="GO:0005840">
    <property type="term" value="C:ribosome"/>
    <property type="evidence" value="ECO:0007669"/>
    <property type="project" value="UniProtKB-KW"/>
</dbReference>
<dbReference type="SUPFAM" id="SSF55729">
    <property type="entry name" value="Acyl-CoA N-acyltransferases (Nat)"/>
    <property type="match status" value="1"/>
</dbReference>
<dbReference type="PROSITE" id="PS51186">
    <property type="entry name" value="GNAT"/>
    <property type="match status" value="1"/>
</dbReference>
<dbReference type="AlphaFoldDB" id="A0A839DVE5"/>
<protein>
    <submittedName>
        <fullName evidence="3">Ribosomal protein S18 acetylase RimI-like enzyme</fullName>
    </submittedName>
</protein>
<dbReference type="InterPro" id="IPR051822">
    <property type="entry name" value="Glycosyl_Hydrolase_84"/>
</dbReference>
<dbReference type="RefSeq" id="WP_182544642.1">
    <property type="nucleotide sequence ID" value="NZ_JACGWZ010000003.1"/>
</dbReference>
<evidence type="ECO:0000259" key="2">
    <source>
        <dbReference type="PROSITE" id="PS51186"/>
    </source>
</evidence>
<sequence length="205" mass="22580">MHRICVATGDAGNSATAILRDPRLMAYVFAEPYLLLQPELVFVAEWRGTVFGYAVAALNSAEFYARWQLEWAPRFAGSHPASRRVDPHDADDELRSCLHHPRRMLSIDLDAYPSHLHINLLARARGQGVGRRLLDAVFTDLARAGSPGVQLGVRASNTGAQEFYRATGMTRLPSDGGLAVRFGRPLNTSRAPVRENGPSVRHGPR</sequence>
<feature type="domain" description="N-acetyltransferase" evidence="2">
    <location>
        <begin position="53"/>
        <end position="187"/>
    </location>
</feature>
<proteinExistence type="predicted"/>
<evidence type="ECO:0000256" key="1">
    <source>
        <dbReference type="SAM" id="MobiDB-lite"/>
    </source>
</evidence>
<gene>
    <name evidence="3" type="ORF">FHX42_002815</name>
</gene>
<keyword evidence="3" id="KW-0687">Ribonucleoprotein</keyword>
<dbReference type="PANTHER" id="PTHR13170:SF16">
    <property type="entry name" value="PROTEIN O-GLCNACASE"/>
    <property type="match status" value="1"/>
</dbReference>
<dbReference type="GO" id="GO:0016747">
    <property type="term" value="F:acyltransferase activity, transferring groups other than amino-acyl groups"/>
    <property type="evidence" value="ECO:0007669"/>
    <property type="project" value="InterPro"/>
</dbReference>
<dbReference type="CDD" id="cd04301">
    <property type="entry name" value="NAT_SF"/>
    <property type="match status" value="1"/>
</dbReference>
<keyword evidence="3" id="KW-0689">Ribosomal protein</keyword>
<comment type="caution">
    <text evidence="3">The sequence shown here is derived from an EMBL/GenBank/DDBJ whole genome shotgun (WGS) entry which is preliminary data.</text>
</comment>
<organism evidence="3 4">
    <name type="scientific">Halosaccharopolyspora lacisalsi</name>
    <dbReference type="NCBI Taxonomy" id="1000566"/>
    <lineage>
        <taxon>Bacteria</taxon>
        <taxon>Bacillati</taxon>
        <taxon>Actinomycetota</taxon>
        <taxon>Actinomycetes</taxon>
        <taxon>Pseudonocardiales</taxon>
        <taxon>Pseudonocardiaceae</taxon>
        <taxon>Halosaccharopolyspora</taxon>
    </lineage>
</organism>
<dbReference type="Gene3D" id="3.40.630.30">
    <property type="match status" value="1"/>
</dbReference>
<dbReference type="Proteomes" id="UP000569329">
    <property type="component" value="Unassembled WGS sequence"/>
</dbReference>
<dbReference type="Pfam" id="PF00583">
    <property type="entry name" value="Acetyltransf_1"/>
    <property type="match status" value="1"/>
</dbReference>
<keyword evidence="4" id="KW-1185">Reference proteome</keyword>
<evidence type="ECO:0000313" key="4">
    <source>
        <dbReference type="Proteomes" id="UP000569329"/>
    </source>
</evidence>
<name>A0A839DVE5_9PSEU</name>